<protein>
    <submittedName>
        <fullName evidence="2">Dihydroxyacetone kinase subunit DhaK</fullName>
    </submittedName>
</protein>
<evidence type="ECO:0000259" key="1">
    <source>
        <dbReference type="PROSITE" id="PS51481"/>
    </source>
</evidence>
<dbReference type="PANTHER" id="PTHR28629:SF4">
    <property type="entry name" value="TRIOKINASE_FMN CYCLASE"/>
    <property type="match status" value="1"/>
</dbReference>
<dbReference type="Proteomes" id="UP001501510">
    <property type="component" value="Unassembled WGS sequence"/>
</dbReference>
<dbReference type="PANTHER" id="PTHR28629">
    <property type="entry name" value="TRIOKINASE/FMN CYCLASE"/>
    <property type="match status" value="1"/>
</dbReference>
<comment type="caution">
    <text evidence="2">The sequence shown here is derived from an EMBL/GenBank/DDBJ whole genome shotgun (WGS) entry which is preliminary data.</text>
</comment>
<dbReference type="RefSeq" id="WP_343762013.1">
    <property type="nucleotide sequence ID" value="NZ_BAAACG010000010.1"/>
</dbReference>
<dbReference type="GO" id="GO:0016301">
    <property type="term" value="F:kinase activity"/>
    <property type="evidence" value="ECO:0007669"/>
    <property type="project" value="UniProtKB-KW"/>
</dbReference>
<dbReference type="Pfam" id="PF02733">
    <property type="entry name" value="Dak1"/>
    <property type="match status" value="1"/>
</dbReference>
<dbReference type="SUPFAM" id="SSF82549">
    <property type="entry name" value="DAK1/DegV-like"/>
    <property type="match status" value="1"/>
</dbReference>
<dbReference type="Gene3D" id="3.30.1180.20">
    <property type="entry name" value="Dihydroxyacetone kinase, domain 2"/>
    <property type="match status" value="1"/>
</dbReference>
<name>A0ABN1JM08_9CLOT</name>
<keyword evidence="3" id="KW-1185">Reference proteome</keyword>
<dbReference type="InterPro" id="IPR004006">
    <property type="entry name" value="DhaK_dom"/>
</dbReference>
<reference evidence="2 3" key="1">
    <citation type="journal article" date="2019" name="Int. J. Syst. Evol. Microbiol.">
        <title>The Global Catalogue of Microorganisms (GCM) 10K type strain sequencing project: providing services to taxonomists for standard genome sequencing and annotation.</title>
        <authorList>
            <consortium name="The Broad Institute Genomics Platform"/>
            <consortium name="The Broad Institute Genome Sequencing Center for Infectious Disease"/>
            <person name="Wu L."/>
            <person name="Ma J."/>
        </authorList>
    </citation>
    <scope>NUCLEOTIDE SEQUENCE [LARGE SCALE GENOMIC DNA]</scope>
    <source>
        <strain evidence="2 3">JCM 1407</strain>
    </source>
</reference>
<keyword evidence="2" id="KW-0418">Kinase</keyword>
<dbReference type="InterPro" id="IPR050861">
    <property type="entry name" value="Dihydroxyacetone_Kinase"/>
</dbReference>
<sequence>MKKFINEPDNIVNDTMEGFVNAYSDRLKKVEGSNVIARKAKKGKGKVGVIIGNGSGHEPACIGFVGKNMLDCNAYGGIFAAPGPDTLLEAIEEADNGEGVVVLISNHAGDVINSKMALDMAEDDDFNVAGVILYDDIASAKKEEEEERRGTVGTLFNYKITGTYAEEKHSLEEVVKMAEKVRNNTRSLSVATVPGTSPITGQKMFEIADDEIEIGMGVHGEEAACNMKMDTAKNIAKIMCDKLIEDKPYSDGDELAVIVNGCGQTTYMELLIFFNEVRKYLKSKNIKVYKPGIGNFVTTQEMGGIALSFCKVDEELKLLWSKETDAPGFPKLLP</sequence>
<feature type="domain" description="DhaK" evidence="1">
    <location>
        <begin position="7"/>
        <end position="329"/>
    </location>
</feature>
<proteinExistence type="predicted"/>
<organism evidence="2 3">
    <name type="scientific">Clostridium oceanicum</name>
    <dbReference type="NCBI Taxonomy" id="1543"/>
    <lineage>
        <taxon>Bacteria</taxon>
        <taxon>Bacillati</taxon>
        <taxon>Bacillota</taxon>
        <taxon>Clostridia</taxon>
        <taxon>Eubacteriales</taxon>
        <taxon>Clostridiaceae</taxon>
        <taxon>Clostridium</taxon>
    </lineage>
</organism>
<dbReference type="Gene3D" id="3.40.50.10440">
    <property type="entry name" value="Dihydroxyacetone kinase, domain 1"/>
    <property type="match status" value="1"/>
</dbReference>
<gene>
    <name evidence="2" type="primary">dhaK_2</name>
    <name evidence="2" type="ORF">GCM10008906_25300</name>
</gene>
<evidence type="ECO:0000313" key="2">
    <source>
        <dbReference type="EMBL" id="GAA0742586.1"/>
    </source>
</evidence>
<keyword evidence="2" id="KW-0808">Transferase</keyword>
<accession>A0ABN1JM08</accession>
<evidence type="ECO:0000313" key="3">
    <source>
        <dbReference type="Proteomes" id="UP001501510"/>
    </source>
</evidence>
<dbReference type="EMBL" id="BAAACG010000010">
    <property type="protein sequence ID" value="GAA0742586.1"/>
    <property type="molecule type" value="Genomic_DNA"/>
</dbReference>
<dbReference type="PROSITE" id="PS51481">
    <property type="entry name" value="DHAK"/>
    <property type="match status" value="1"/>
</dbReference>